<dbReference type="AlphaFoldDB" id="W7TXV7"/>
<reference evidence="3 4" key="1">
    <citation type="journal article" date="2014" name="Mol. Plant">
        <title>Chromosome Scale Genome Assembly and Transcriptome Profiling of Nannochloropsis gaditana in Nitrogen Depletion.</title>
        <authorList>
            <person name="Corteggiani Carpinelli E."/>
            <person name="Telatin A."/>
            <person name="Vitulo N."/>
            <person name="Forcato C."/>
            <person name="D'Angelo M."/>
            <person name="Schiavon R."/>
            <person name="Vezzi A."/>
            <person name="Giacometti G.M."/>
            <person name="Morosinotto T."/>
            <person name="Valle G."/>
        </authorList>
    </citation>
    <scope>NUCLEOTIDE SEQUENCE [LARGE SCALE GENOMIC DNA]</scope>
    <source>
        <strain evidence="3 4">B-31</strain>
    </source>
</reference>
<name>W7TXV7_9STRA</name>
<evidence type="ECO:0000256" key="1">
    <source>
        <dbReference type="SAM" id="MobiDB-lite"/>
    </source>
</evidence>
<gene>
    <name evidence="3" type="ORF">Naga_100005g42</name>
</gene>
<dbReference type="EMBL" id="AZIL01000936">
    <property type="protein sequence ID" value="EWM25461.1"/>
    <property type="molecule type" value="Genomic_DNA"/>
</dbReference>
<feature type="compositionally biased region" description="Basic and acidic residues" evidence="1">
    <location>
        <begin position="183"/>
        <end position="193"/>
    </location>
</feature>
<feature type="region of interest" description="Disordered" evidence="1">
    <location>
        <begin position="171"/>
        <end position="202"/>
    </location>
</feature>
<keyword evidence="4" id="KW-1185">Reference proteome</keyword>
<comment type="caution">
    <text evidence="3">The sequence shown here is derived from an EMBL/GenBank/DDBJ whole genome shotgun (WGS) entry which is preliminary data.</text>
</comment>
<evidence type="ECO:0000256" key="2">
    <source>
        <dbReference type="SAM" id="Phobius"/>
    </source>
</evidence>
<keyword evidence="2" id="KW-0812">Transmembrane</keyword>
<evidence type="ECO:0000313" key="4">
    <source>
        <dbReference type="Proteomes" id="UP000019335"/>
    </source>
</evidence>
<dbReference type="Proteomes" id="UP000019335">
    <property type="component" value="Chromosome 11"/>
</dbReference>
<sequence length="233" mass="26102">MSEVCGEVSIAIHAIGKIQECFLSFSVTFIRRKLGARVFKLCVAADLLHVHFIVSGWVTFCFLLFSIDACIHCLRPSRALYHRYSKSTQTCLTAIRLGFIKFEERLKLVPPYNSFNDPARHRTRKIEYRAIFVSNCVFGRALNSGDWFQNRSQVSTEAPFRSSATLTMKSEGRGDCMTSADAVPKKQESERTEVNSQGEQPPAQTVACATCGTLLGVQDEEDIVHFLNVIASH</sequence>
<feature type="transmembrane region" description="Helical" evidence="2">
    <location>
        <begin position="41"/>
        <end position="65"/>
    </location>
</feature>
<protein>
    <submittedName>
        <fullName evidence="3">E2F-associated phosphoprotein</fullName>
    </submittedName>
</protein>
<proteinExistence type="predicted"/>
<keyword evidence="2" id="KW-0472">Membrane</keyword>
<dbReference type="OrthoDB" id="122464at2759"/>
<keyword evidence="2" id="KW-1133">Transmembrane helix</keyword>
<organism evidence="3 4">
    <name type="scientific">Nannochloropsis gaditana</name>
    <dbReference type="NCBI Taxonomy" id="72520"/>
    <lineage>
        <taxon>Eukaryota</taxon>
        <taxon>Sar</taxon>
        <taxon>Stramenopiles</taxon>
        <taxon>Ochrophyta</taxon>
        <taxon>Eustigmatophyceae</taxon>
        <taxon>Eustigmatales</taxon>
        <taxon>Monodopsidaceae</taxon>
        <taxon>Nannochloropsis</taxon>
    </lineage>
</organism>
<dbReference type="InterPro" id="IPR019370">
    <property type="entry name" value="E2F-assoc_phosphoprotein"/>
</dbReference>
<evidence type="ECO:0000313" key="3">
    <source>
        <dbReference type="EMBL" id="EWM25461.1"/>
    </source>
</evidence>
<dbReference type="Pfam" id="PF10238">
    <property type="entry name" value="Eapp_C"/>
    <property type="match status" value="1"/>
</dbReference>
<accession>W7TXV7</accession>